<evidence type="ECO:0000259" key="12">
    <source>
        <dbReference type="PROSITE" id="PS50199"/>
    </source>
</evidence>
<dbReference type="GO" id="GO:0006355">
    <property type="term" value="P:regulation of DNA-templated transcription"/>
    <property type="evidence" value="ECO:0007669"/>
    <property type="project" value="InterPro"/>
</dbReference>
<dbReference type="SUPFAM" id="SSF54928">
    <property type="entry name" value="RNA-binding domain, RBD"/>
    <property type="match status" value="1"/>
</dbReference>
<feature type="region of interest" description="Disordered" evidence="10">
    <location>
        <begin position="150"/>
        <end position="181"/>
    </location>
</feature>
<dbReference type="Pfam" id="PF00076">
    <property type="entry name" value="RRM_1"/>
    <property type="match status" value="1"/>
</dbReference>
<dbReference type="PROSITE" id="PS01358">
    <property type="entry name" value="ZF_RANBP2_1"/>
    <property type="match status" value="1"/>
</dbReference>
<evidence type="ECO:0000256" key="10">
    <source>
        <dbReference type="SAM" id="MobiDB-lite"/>
    </source>
</evidence>
<feature type="domain" description="RRM" evidence="11">
    <location>
        <begin position="29"/>
        <end position="138"/>
    </location>
</feature>
<gene>
    <name evidence="13" type="ORF">ACA1_096950</name>
</gene>
<dbReference type="EMBL" id="KB008103">
    <property type="protein sequence ID" value="ELR13012.1"/>
    <property type="molecule type" value="Genomic_DNA"/>
</dbReference>
<dbReference type="CDD" id="cd12534">
    <property type="entry name" value="RRM_SARFH"/>
    <property type="match status" value="1"/>
</dbReference>
<dbReference type="AlphaFoldDB" id="L8GJ25"/>
<dbReference type="KEGG" id="acan:ACA1_096950"/>
<dbReference type="OMA" id="ARSAINW"/>
<feature type="compositionally biased region" description="Gly residues" evidence="10">
    <location>
        <begin position="155"/>
        <end position="165"/>
    </location>
</feature>
<proteinExistence type="inferred from homology"/>
<dbReference type="GO" id="GO:0008270">
    <property type="term" value="F:zinc ion binding"/>
    <property type="evidence" value="ECO:0007669"/>
    <property type="project" value="UniProtKB-KW"/>
</dbReference>
<evidence type="ECO:0000256" key="1">
    <source>
        <dbReference type="ARBA" id="ARBA00004123"/>
    </source>
</evidence>
<dbReference type="InterPro" id="IPR000504">
    <property type="entry name" value="RRM_dom"/>
</dbReference>
<dbReference type="RefSeq" id="XP_004335025.1">
    <property type="nucleotide sequence ID" value="XM_004334977.1"/>
</dbReference>
<dbReference type="Proteomes" id="UP000011083">
    <property type="component" value="Unassembled WGS sequence"/>
</dbReference>
<dbReference type="InterPro" id="IPR012677">
    <property type="entry name" value="Nucleotide-bd_a/b_plait_sf"/>
</dbReference>
<evidence type="ECO:0000313" key="14">
    <source>
        <dbReference type="Proteomes" id="UP000011083"/>
    </source>
</evidence>
<dbReference type="PROSITE" id="PS50199">
    <property type="entry name" value="ZF_RANBP2_2"/>
    <property type="match status" value="1"/>
</dbReference>
<dbReference type="Gene3D" id="3.30.70.330">
    <property type="match status" value="1"/>
</dbReference>
<evidence type="ECO:0000256" key="6">
    <source>
        <dbReference type="ARBA" id="ARBA00022884"/>
    </source>
</evidence>
<dbReference type="SMART" id="SM00360">
    <property type="entry name" value="RRM"/>
    <property type="match status" value="1"/>
</dbReference>
<feature type="compositionally biased region" description="Basic and acidic residues" evidence="10">
    <location>
        <begin position="258"/>
        <end position="275"/>
    </location>
</feature>
<sequence length="321" mass="33865">MSYRDRDYERSSPALSGAGGDYQMEVQEDTVYVSGLPPETTVDNLGELFGSIGIIKCPSRPFFLMRQSIHNYCVADQIDKKKRPNEKKIYVYTDKATGKPKGDATVTYDDPEAAKAAINWFNNTEFMGSKIKVEIAQRKVATEVLARRGRMNSGFGRGGGRGGGRGRGRDRDEDDGGYGGGGYGDAGGDAYGGGYNYGAEGGGGGGGRGGPPQAREGDWACPDPGCGNVNWARRSTCNKCNTPKPGGGGGGGGGYGGRGDRDSGYGGRDGGRDSRGGGYGGRDGGRDSRGGGRYDDADDRGYGKQTSSYSSSRRDNRDRPY</sequence>
<protein>
    <submittedName>
        <fullName evidence="13">RNA recognition motif domain containing protein</fullName>
    </submittedName>
</protein>
<dbReference type="STRING" id="1257118.L8GJ25"/>
<keyword evidence="6 8" id="KW-0694">RNA-binding</keyword>
<dbReference type="GO" id="GO:0003723">
    <property type="term" value="F:RNA binding"/>
    <property type="evidence" value="ECO:0007669"/>
    <property type="project" value="UniProtKB-UniRule"/>
</dbReference>
<keyword evidence="5" id="KW-0862">Zinc</keyword>
<accession>L8GJ25</accession>
<dbReference type="OrthoDB" id="639027at2759"/>
<dbReference type="GO" id="GO:0005634">
    <property type="term" value="C:nucleus"/>
    <property type="evidence" value="ECO:0007669"/>
    <property type="project" value="UniProtKB-SubCell"/>
</dbReference>
<feature type="compositionally biased region" description="Gly residues" evidence="10">
    <location>
        <begin position="245"/>
        <end position="257"/>
    </location>
</feature>
<dbReference type="SMART" id="SM00547">
    <property type="entry name" value="ZnF_RBZ"/>
    <property type="match status" value="1"/>
</dbReference>
<dbReference type="SUPFAM" id="SSF90209">
    <property type="entry name" value="Ran binding protein zinc finger-like"/>
    <property type="match status" value="1"/>
</dbReference>
<feature type="compositionally biased region" description="Gly residues" evidence="10">
    <location>
        <begin position="194"/>
        <end position="210"/>
    </location>
</feature>
<dbReference type="PROSITE" id="PS50102">
    <property type="entry name" value="RRM"/>
    <property type="match status" value="1"/>
</dbReference>
<keyword evidence="14" id="KW-1185">Reference proteome</keyword>
<dbReference type="InterPro" id="IPR036443">
    <property type="entry name" value="Znf_RanBP2_sf"/>
</dbReference>
<keyword evidence="3" id="KW-0479">Metal-binding</keyword>
<comment type="similarity">
    <text evidence="2">Belongs to the RRM TET family.</text>
</comment>
<feature type="compositionally biased region" description="Basic and acidic residues" evidence="10">
    <location>
        <begin position="283"/>
        <end position="302"/>
    </location>
</feature>
<feature type="region of interest" description="Disordered" evidence="10">
    <location>
        <begin position="1"/>
        <end position="20"/>
    </location>
</feature>
<keyword evidence="4 9" id="KW-0863">Zinc-finger</keyword>
<dbReference type="VEuPathDB" id="AmoebaDB:ACA1_096950"/>
<feature type="compositionally biased region" description="Basic and acidic residues" evidence="10">
    <location>
        <begin position="312"/>
        <end position="321"/>
    </location>
</feature>
<dbReference type="InterPro" id="IPR034870">
    <property type="entry name" value="TET_fam"/>
</dbReference>
<evidence type="ECO:0000256" key="8">
    <source>
        <dbReference type="PROSITE-ProRule" id="PRU00176"/>
    </source>
</evidence>
<feature type="domain" description="RanBP2-type" evidence="12">
    <location>
        <begin position="215"/>
        <end position="246"/>
    </location>
</feature>
<name>L8GJ25_ACACF</name>
<evidence type="ECO:0000256" key="5">
    <source>
        <dbReference type="ARBA" id="ARBA00022833"/>
    </source>
</evidence>
<dbReference type="PANTHER" id="PTHR23238">
    <property type="entry name" value="RNA BINDING PROTEIN"/>
    <property type="match status" value="1"/>
</dbReference>
<dbReference type="Gene3D" id="4.10.1060.10">
    <property type="entry name" value="Zinc finger, RanBP2-type"/>
    <property type="match status" value="1"/>
</dbReference>
<feature type="region of interest" description="Disordered" evidence="10">
    <location>
        <begin position="194"/>
        <end position="321"/>
    </location>
</feature>
<dbReference type="InterPro" id="IPR001876">
    <property type="entry name" value="Znf_RanBP2"/>
</dbReference>
<feature type="compositionally biased region" description="Basic and acidic residues" evidence="10">
    <location>
        <begin position="1"/>
        <end position="10"/>
    </location>
</feature>
<reference evidence="13 14" key="1">
    <citation type="journal article" date="2013" name="Genome Biol.">
        <title>Genome of Acanthamoeba castellanii highlights extensive lateral gene transfer and early evolution of tyrosine kinase signaling.</title>
        <authorList>
            <person name="Clarke M."/>
            <person name="Lohan A.J."/>
            <person name="Liu B."/>
            <person name="Lagkouvardos I."/>
            <person name="Roy S."/>
            <person name="Zafar N."/>
            <person name="Bertelli C."/>
            <person name="Schilde C."/>
            <person name="Kianianmomeni A."/>
            <person name="Burglin T.R."/>
            <person name="Frech C."/>
            <person name="Turcotte B."/>
            <person name="Kopec K.O."/>
            <person name="Synnott J.M."/>
            <person name="Choo C."/>
            <person name="Paponov I."/>
            <person name="Finkler A."/>
            <person name="Soon Heng Tan C."/>
            <person name="Hutchins A.P."/>
            <person name="Weinmeier T."/>
            <person name="Rattei T."/>
            <person name="Chu J.S."/>
            <person name="Gimenez G."/>
            <person name="Irimia M."/>
            <person name="Rigden D.J."/>
            <person name="Fitzpatrick D.A."/>
            <person name="Lorenzo-Morales J."/>
            <person name="Bateman A."/>
            <person name="Chiu C.H."/>
            <person name="Tang P."/>
            <person name="Hegemann P."/>
            <person name="Fromm H."/>
            <person name="Raoult D."/>
            <person name="Greub G."/>
            <person name="Miranda-Saavedra D."/>
            <person name="Chen N."/>
            <person name="Nash P."/>
            <person name="Ginger M.L."/>
            <person name="Horn M."/>
            <person name="Schaap P."/>
            <person name="Caler L."/>
            <person name="Loftus B."/>
        </authorList>
    </citation>
    <scope>NUCLEOTIDE SEQUENCE [LARGE SCALE GENOMIC DNA]</scope>
    <source>
        <strain evidence="13 14">Neff</strain>
    </source>
</reference>
<comment type="subcellular location">
    <subcellularLocation>
        <location evidence="1">Nucleus</location>
    </subcellularLocation>
</comment>
<organism evidence="13 14">
    <name type="scientific">Acanthamoeba castellanii (strain ATCC 30010 / Neff)</name>
    <dbReference type="NCBI Taxonomy" id="1257118"/>
    <lineage>
        <taxon>Eukaryota</taxon>
        <taxon>Amoebozoa</taxon>
        <taxon>Discosea</taxon>
        <taxon>Longamoebia</taxon>
        <taxon>Centramoebida</taxon>
        <taxon>Acanthamoebidae</taxon>
        <taxon>Acanthamoeba</taxon>
    </lineage>
</organism>
<evidence type="ECO:0000256" key="2">
    <source>
        <dbReference type="ARBA" id="ARBA00008448"/>
    </source>
</evidence>
<evidence type="ECO:0000256" key="9">
    <source>
        <dbReference type="PROSITE-ProRule" id="PRU00322"/>
    </source>
</evidence>
<evidence type="ECO:0000256" key="3">
    <source>
        <dbReference type="ARBA" id="ARBA00022723"/>
    </source>
</evidence>
<dbReference type="GeneID" id="14913410"/>
<evidence type="ECO:0000256" key="7">
    <source>
        <dbReference type="ARBA" id="ARBA00023242"/>
    </source>
</evidence>
<evidence type="ECO:0000259" key="11">
    <source>
        <dbReference type="PROSITE" id="PS50102"/>
    </source>
</evidence>
<evidence type="ECO:0000313" key="13">
    <source>
        <dbReference type="EMBL" id="ELR13012.1"/>
    </source>
</evidence>
<dbReference type="InterPro" id="IPR035979">
    <property type="entry name" value="RBD_domain_sf"/>
</dbReference>
<evidence type="ECO:0000256" key="4">
    <source>
        <dbReference type="ARBA" id="ARBA00022771"/>
    </source>
</evidence>
<keyword evidence="7" id="KW-0539">Nucleus</keyword>